<dbReference type="PROSITE" id="PS50005">
    <property type="entry name" value="TPR"/>
    <property type="match status" value="2"/>
</dbReference>
<feature type="repeat" description="TPR" evidence="1">
    <location>
        <begin position="224"/>
        <end position="257"/>
    </location>
</feature>
<keyword evidence="1" id="KW-0802">TPR repeat</keyword>
<feature type="transmembrane region" description="Helical" evidence="2">
    <location>
        <begin position="127"/>
        <end position="148"/>
    </location>
</feature>
<feature type="transmembrane region" description="Helical" evidence="2">
    <location>
        <begin position="204"/>
        <end position="223"/>
    </location>
</feature>
<dbReference type="InterPro" id="IPR019734">
    <property type="entry name" value="TPR_rpt"/>
</dbReference>
<keyword evidence="2" id="KW-1133">Transmembrane helix</keyword>
<accession>A0A4V6YUE2</accession>
<name>A0A4V6YUE2_9BACT</name>
<evidence type="ECO:0000256" key="2">
    <source>
        <dbReference type="SAM" id="Phobius"/>
    </source>
</evidence>
<sequence length="482" mass="54346">MTESDKIERVSELFNRLQDGLTEMQSLSVDKTSFTAEEKQVVLEVLFTRDAIHDAYSTFDVNDEEAAAWFIRADGRIKALDRWLLKNATLVNKVIQLDRWREQCGPDNDAWWWHMTPEVSAWDRFDWVWNFATMLVIGLGASHVVTIVKALSVGDLTVASTFSTIAQVGGLAAISQGTLTASGRDRVKTILESLRVPTQFQSEVVLVVAVILLVGVMSTSSYLKNHYDETGRRAYDAGDLNNAETSFMRGLQLDPQEASFDSELGRIYESIGMQESAGDHYYQGVRAGDLAGINNLGRLLINRMNPITQARDPRLAQSFLMLGLQRVESLEQRNLNLEYQFNRNLGWALLETEDYEAAKKYLRKAIALDRQIKEDQIGAGMAYCFLAHVLEKAPDPPGTEGMAETAEDFWNHCVECARPETVLEYRWLMKTGNAHRAFFVDTSKIISGLDRNANQQRAVFDTYMNTQLSEAASESPETIQKR</sequence>
<feature type="repeat" description="TPR" evidence="1">
    <location>
        <begin position="339"/>
        <end position="372"/>
    </location>
</feature>
<keyword evidence="2" id="KW-0812">Transmembrane</keyword>
<dbReference type="RefSeq" id="WP_180141759.1">
    <property type="nucleotide sequence ID" value="NZ_CAADHO010000005.1"/>
</dbReference>
<keyword evidence="4" id="KW-1185">Reference proteome</keyword>
<reference evidence="3 4" key="1">
    <citation type="submission" date="2019-03" db="EMBL/GenBank/DDBJ databases">
        <authorList>
            <person name="Nijsse B."/>
        </authorList>
    </citation>
    <scope>NUCLEOTIDE SEQUENCE [LARGE SCALE GENOMIC DNA]</scope>
    <source>
        <strain evidence="3">Desulfoluna butyratoxydans MSL71</strain>
    </source>
</reference>
<dbReference type="Proteomes" id="UP000507962">
    <property type="component" value="Unassembled WGS sequence"/>
</dbReference>
<dbReference type="AlphaFoldDB" id="A0A4V6YUE2"/>
<gene>
    <name evidence="3" type="ORF">MSL71_29850</name>
</gene>
<organism evidence="3 4">
    <name type="scientific">Desulfoluna butyratoxydans</name>
    <dbReference type="NCBI Taxonomy" id="231438"/>
    <lineage>
        <taxon>Bacteria</taxon>
        <taxon>Pseudomonadati</taxon>
        <taxon>Thermodesulfobacteriota</taxon>
        <taxon>Desulfobacteria</taxon>
        <taxon>Desulfobacterales</taxon>
        <taxon>Desulfolunaceae</taxon>
        <taxon>Desulfoluna</taxon>
    </lineage>
</organism>
<dbReference type="SUPFAM" id="SSF48452">
    <property type="entry name" value="TPR-like"/>
    <property type="match status" value="1"/>
</dbReference>
<dbReference type="EMBL" id="CAADHO010000005">
    <property type="protein sequence ID" value="VFQ45328.1"/>
    <property type="molecule type" value="Genomic_DNA"/>
</dbReference>
<dbReference type="Pfam" id="PF13181">
    <property type="entry name" value="TPR_8"/>
    <property type="match status" value="1"/>
</dbReference>
<dbReference type="InterPro" id="IPR011990">
    <property type="entry name" value="TPR-like_helical_dom_sf"/>
</dbReference>
<proteinExistence type="predicted"/>
<protein>
    <submittedName>
        <fullName evidence="3">Tetratricopeptide repeat</fullName>
    </submittedName>
</protein>
<evidence type="ECO:0000256" key="1">
    <source>
        <dbReference type="PROSITE-ProRule" id="PRU00339"/>
    </source>
</evidence>
<evidence type="ECO:0000313" key="3">
    <source>
        <dbReference type="EMBL" id="VFQ45328.1"/>
    </source>
</evidence>
<keyword evidence="2" id="KW-0472">Membrane</keyword>
<evidence type="ECO:0000313" key="4">
    <source>
        <dbReference type="Proteomes" id="UP000507962"/>
    </source>
</evidence>
<dbReference type="Gene3D" id="1.25.40.10">
    <property type="entry name" value="Tetratricopeptide repeat domain"/>
    <property type="match status" value="1"/>
</dbReference>